<gene>
    <name evidence="1" type="ORF">AVENLUH5627_01981</name>
</gene>
<dbReference type="Pfam" id="PF06891">
    <property type="entry name" value="P2_Phage_GpR"/>
    <property type="match status" value="1"/>
</dbReference>
<dbReference type="EMBL" id="JRUE01000178">
    <property type="protein sequence ID" value="KXZ67921.1"/>
    <property type="molecule type" value="Genomic_DNA"/>
</dbReference>
<evidence type="ECO:0000313" key="2">
    <source>
        <dbReference type="Proteomes" id="UP000075680"/>
    </source>
</evidence>
<sequence>MKKPESLRTHMLNAVKELQRDPDRLLIHTDNGKIRSLMSNGLSFEYEYELEIILTEYAGELDAVMIPLLDWVRINQSDLLVNLDKNKNAFKFETVLLDNSKVDLALNFPITERVIVKRLPDGHLDISFPGEPQYETAAEPTPFKMVDHKTGEVLAEWMSADPENFFFGN</sequence>
<dbReference type="AlphaFoldDB" id="A0A150HNA3"/>
<dbReference type="PATRIC" id="fig|52133.18.peg.2055"/>
<dbReference type="InterPro" id="IPR009678">
    <property type="entry name" value="Phage_tail_completion_R"/>
</dbReference>
<dbReference type="Proteomes" id="UP000075680">
    <property type="component" value="Unassembled WGS sequence"/>
</dbReference>
<proteinExistence type="predicted"/>
<protein>
    <submittedName>
        <fullName evidence="1">p2 phage tail completion protein R (GpR)</fullName>
    </submittedName>
</protein>
<name>A0A150HNA3_9GAMM</name>
<comment type="caution">
    <text evidence="1">The sequence shown here is derived from an EMBL/GenBank/DDBJ whole genome shotgun (WGS) entry which is preliminary data.</text>
</comment>
<organism evidence="1 2">
    <name type="scientific">Acinetobacter venetianus</name>
    <dbReference type="NCBI Taxonomy" id="52133"/>
    <lineage>
        <taxon>Bacteria</taxon>
        <taxon>Pseudomonadati</taxon>
        <taxon>Pseudomonadota</taxon>
        <taxon>Gammaproteobacteria</taxon>
        <taxon>Moraxellales</taxon>
        <taxon>Moraxellaceae</taxon>
        <taxon>Acinetobacter</taxon>
    </lineage>
</organism>
<reference evidence="1 2" key="1">
    <citation type="journal article" date="2016" name="Sci. Rep.">
        <title>Genomic and phenotypic characterization of the species Acinetobacter venetianus.</title>
        <authorList>
            <person name="Fondi M."/>
            <person name="Maida I."/>
            <person name="Perrin E."/>
            <person name="Orlandini V."/>
            <person name="La Torre L."/>
            <person name="Bosi E."/>
            <person name="Negroni A."/>
            <person name="Zanaroli G."/>
            <person name="Fava F."/>
            <person name="Decorosi F."/>
            <person name="Giovannetti L."/>
            <person name="Viti C."/>
            <person name="Vaneechoutte M."/>
            <person name="Dijkshoorn L."/>
            <person name="Fani R."/>
        </authorList>
    </citation>
    <scope>NUCLEOTIDE SEQUENCE [LARGE SCALE GENOMIC DNA]</scope>
    <source>
        <strain evidence="1 2">LUH5627</strain>
    </source>
</reference>
<evidence type="ECO:0000313" key="1">
    <source>
        <dbReference type="EMBL" id="KXZ67921.1"/>
    </source>
</evidence>
<dbReference type="RefSeq" id="WP_061518934.1">
    <property type="nucleotide sequence ID" value="NZ_JRUE01000178.1"/>
</dbReference>
<accession>A0A150HNA3</accession>